<keyword evidence="3" id="KW-1185">Reference proteome</keyword>
<dbReference type="EMBL" id="JAATIQ010000072">
    <property type="protein sequence ID" value="KAF4388799.1"/>
    <property type="molecule type" value="Genomic_DNA"/>
</dbReference>
<dbReference type="AlphaFoldDB" id="A0A7J6H306"/>
<evidence type="ECO:0000313" key="2">
    <source>
        <dbReference type="EMBL" id="KAF4388799.1"/>
    </source>
</evidence>
<organism evidence="2 3">
    <name type="scientific">Cannabis sativa</name>
    <name type="common">Hemp</name>
    <name type="synonym">Marijuana</name>
    <dbReference type="NCBI Taxonomy" id="3483"/>
    <lineage>
        <taxon>Eukaryota</taxon>
        <taxon>Viridiplantae</taxon>
        <taxon>Streptophyta</taxon>
        <taxon>Embryophyta</taxon>
        <taxon>Tracheophyta</taxon>
        <taxon>Spermatophyta</taxon>
        <taxon>Magnoliopsida</taxon>
        <taxon>eudicotyledons</taxon>
        <taxon>Gunneridae</taxon>
        <taxon>Pentapetalae</taxon>
        <taxon>rosids</taxon>
        <taxon>fabids</taxon>
        <taxon>Rosales</taxon>
        <taxon>Cannabaceae</taxon>
        <taxon>Cannabis</taxon>
    </lineage>
</organism>
<comment type="caution">
    <text evidence="2">The sequence shown here is derived from an EMBL/GenBank/DDBJ whole genome shotgun (WGS) entry which is preliminary data.</text>
</comment>
<reference evidence="2 3" key="1">
    <citation type="journal article" date="2020" name="bioRxiv">
        <title>Sequence and annotation of 42 cannabis genomes reveals extensive copy number variation in cannabinoid synthesis and pathogen resistance genes.</title>
        <authorList>
            <person name="Mckernan K.J."/>
            <person name="Helbert Y."/>
            <person name="Kane L.T."/>
            <person name="Ebling H."/>
            <person name="Zhang L."/>
            <person name="Liu B."/>
            <person name="Eaton Z."/>
            <person name="Mclaughlin S."/>
            <person name="Kingan S."/>
            <person name="Baybayan P."/>
            <person name="Concepcion G."/>
            <person name="Jordan M."/>
            <person name="Riva A."/>
            <person name="Barbazuk W."/>
            <person name="Harkins T."/>
        </authorList>
    </citation>
    <scope>NUCLEOTIDE SEQUENCE [LARGE SCALE GENOMIC DNA]</scope>
    <source>
        <strain evidence="3">cv. Jamaican Lion 4</strain>
        <tissue evidence="2">Leaf</tissue>
    </source>
</reference>
<dbReference type="Gene3D" id="2.80.10.50">
    <property type="match status" value="2"/>
</dbReference>
<dbReference type="CDD" id="cd20216">
    <property type="entry name" value="PFM_HFR-2-like"/>
    <property type="match status" value="1"/>
</dbReference>
<dbReference type="Pfam" id="PF07468">
    <property type="entry name" value="Agglutinin"/>
    <property type="match status" value="1"/>
</dbReference>
<dbReference type="PANTHER" id="PTHR39244:SF5">
    <property type="entry name" value="NATTERIN-3-LIKE"/>
    <property type="match status" value="1"/>
</dbReference>
<dbReference type="SUPFAM" id="SSF56973">
    <property type="entry name" value="Aerolisin/ETX pore-forming domain"/>
    <property type="match status" value="1"/>
</dbReference>
<dbReference type="PANTHER" id="PTHR39244">
    <property type="entry name" value="NATTERIN-4"/>
    <property type="match status" value="1"/>
</dbReference>
<dbReference type="InterPro" id="IPR036242">
    <property type="entry name" value="Agglutinin_dom_sf"/>
</dbReference>
<feature type="domain" description="Agglutinin" evidence="1">
    <location>
        <begin position="150"/>
        <end position="219"/>
    </location>
</feature>
<dbReference type="InterPro" id="IPR008998">
    <property type="entry name" value="Agglutinin"/>
</dbReference>
<dbReference type="Proteomes" id="UP000583929">
    <property type="component" value="Unassembled WGS sequence"/>
</dbReference>
<evidence type="ECO:0000259" key="1">
    <source>
        <dbReference type="Pfam" id="PF07468"/>
    </source>
</evidence>
<proteinExistence type="predicted"/>
<name>A0A7J6H306_CANSA</name>
<dbReference type="Gene3D" id="2.170.15.10">
    <property type="entry name" value="Proaerolysin, chain A, domain 3"/>
    <property type="match status" value="1"/>
</dbReference>
<dbReference type="SUPFAM" id="SSF50382">
    <property type="entry name" value="Agglutinin"/>
    <property type="match status" value="2"/>
</dbReference>
<sequence>MNTGSNLKIGGRLTMGVKRLSEDVGIEWEVTSLRKKLRSVAESFIVGEKKSLGALALESKVAIGKTSLHVLVRCSFAQGCWSLSHVPTVAAAAMTFAAWFEEDLRAWTVSEKLEASMIVWAIWKHRNELVWNSKRPEVSEVVTLAKLNFIDCPLVKLELEKAKTKPGWVHIRYCYNNKYLTMQSNYSWYFLASADKPLEEDETDWKNTMFKPIKITQGSDVFYRFQHVKERYACLWRSEKDYEDGLYAGDTWATDFDTFKVLDWESLVIFPKTTVAFRPQNGSWYLNSKQDMYMRVLRDANNIFDQSVAHEISTVGDGYVRIKNLSTNQFWYANGYVRNELNSDPTNTYSMFFPIKVAENVVVLRSLVYNKFLSMNNPGVDKDIVLSATESNIIDKTKFIVVERVISKKIYNINFRHENGHVYNLSVIEKSQAVADNPGDEHKTMSLTLEYNKTRSIALRNSISLISDVKPIVEVNTIPWIVNKEKIELSAEQISGVGQWGTTNTFDTSTKTNYVVDVPPKTRTIVTLVVTQATCEVPFSYAQKDTFYDGTSKIVEMEDGMYTGVNVFNMQIKTSNETLP</sequence>
<evidence type="ECO:0000313" key="3">
    <source>
        <dbReference type="Proteomes" id="UP000583929"/>
    </source>
</evidence>
<gene>
    <name evidence="2" type="ORF">G4B88_019076</name>
</gene>
<accession>A0A7J6H306</accession>
<protein>
    <recommendedName>
        <fullName evidence="1">Agglutinin domain-containing protein</fullName>
    </recommendedName>
</protein>
<dbReference type="InterPro" id="IPR053237">
    <property type="entry name" value="Natterin_C"/>
</dbReference>